<feature type="region of interest" description="Disordered" evidence="1">
    <location>
        <begin position="1"/>
        <end position="21"/>
    </location>
</feature>
<keyword evidence="3" id="KW-1185">Reference proteome</keyword>
<dbReference type="Proteomes" id="UP000828390">
    <property type="component" value="Unassembled WGS sequence"/>
</dbReference>
<evidence type="ECO:0000313" key="3">
    <source>
        <dbReference type="Proteomes" id="UP000828390"/>
    </source>
</evidence>
<reference evidence="2" key="2">
    <citation type="submission" date="2020-11" db="EMBL/GenBank/DDBJ databases">
        <authorList>
            <person name="McCartney M.A."/>
            <person name="Auch B."/>
            <person name="Kono T."/>
            <person name="Mallez S."/>
            <person name="Becker A."/>
            <person name="Gohl D.M."/>
            <person name="Silverstein K.A.T."/>
            <person name="Koren S."/>
            <person name="Bechman K.B."/>
            <person name="Herman A."/>
            <person name="Abrahante J.E."/>
            <person name="Garbe J."/>
        </authorList>
    </citation>
    <scope>NUCLEOTIDE SEQUENCE</scope>
    <source>
        <strain evidence="2">Duluth1</strain>
        <tissue evidence="2">Whole animal</tissue>
    </source>
</reference>
<name>A0A9D4H828_DREPO</name>
<organism evidence="2 3">
    <name type="scientific">Dreissena polymorpha</name>
    <name type="common">Zebra mussel</name>
    <name type="synonym">Mytilus polymorpha</name>
    <dbReference type="NCBI Taxonomy" id="45954"/>
    <lineage>
        <taxon>Eukaryota</taxon>
        <taxon>Metazoa</taxon>
        <taxon>Spiralia</taxon>
        <taxon>Lophotrochozoa</taxon>
        <taxon>Mollusca</taxon>
        <taxon>Bivalvia</taxon>
        <taxon>Autobranchia</taxon>
        <taxon>Heteroconchia</taxon>
        <taxon>Euheterodonta</taxon>
        <taxon>Imparidentia</taxon>
        <taxon>Neoheterodontei</taxon>
        <taxon>Myida</taxon>
        <taxon>Dreissenoidea</taxon>
        <taxon>Dreissenidae</taxon>
        <taxon>Dreissena</taxon>
    </lineage>
</organism>
<dbReference type="AlphaFoldDB" id="A0A9D4H828"/>
<accession>A0A9D4H828</accession>
<dbReference type="EMBL" id="JAIWYP010000005">
    <property type="protein sequence ID" value="KAH3826997.1"/>
    <property type="molecule type" value="Genomic_DNA"/>
</dbReference>
<gene>
    <name evidence="2" type="ORF">DPMN_128925</name>
</gene>
<comment type="caution">
    <text evidence="2">The sequence shown here is derived from an EMBL/GenBank/DDBJ whole genome shotgun (WGS) entry which is preliminary data.</text>
</comment>
<evidence type="ECO:0000256" key="1">
    <source>
        <dbReference type="SAM" id="MobiDB-lite"/>
    </source>
</evidence>
<protein>
    <submittedName>
        <fullName evidence="2">Uncharacterized protein</fullName>
    </submittedName>
</protein>
<proteinExistence type="predicted"/>
<sequence length="51" mass="5394">MTDRKSSIARSMASPDSLSTPTALLISTRPSTEVRSDSAKCFALSQLPPLA</sequence>
<reference evidence="2" key="1">
    <citation type="journal article" date="2019" name="bioRxiv">
        <title>The Genome of the Zebra Mussel, Dreissena polymorpha: A Resource for Invasive Species Research.</title>
        <authorList>
            <person name="McCartney M.A."/>
            <person name="Auch B."/>
            <person name="Kono T."/>
            <person name="Mallez S."/>
            <person name="Zhang Y."/>
            <person name="Obille A."/>
            <person name="Becker A."/>
            <person name="Abrahante J.E."/>
            <person name="Garbe J."/>
            <person name="Badalamenti J.P."/>
            <person name="Herman A."/>
            <person name="Mangelson H."/>
            <person name="Liachko I."/>
            <person name="Sullivan S."/>
            <person name="Sone E.D."/>
            <person name="Koren S."/>
            <person name="Silverstein K.A.T."/>
            <person name="Beckman K.B."/>
            <person name="Gohl D.M."/>
        </authorList>
    </citation>
    <scope>NUCLEOTIDE SEQUENCE</scope>
    <source>
        <strain evidence="2">Duluth1</strain>
        <tissue evidence="2">Whole animal</tissue>
    </source>
</reference>
<evidence type="ECO:0000313" key="2">
    <source>
        <dbReference type="EMBL" id="KAH3826997.1"/>
    </source>
</evidence>